<dbReference type="EMBL" id="CVRI01000040">
    <property type="protein sequence ID" value="CRK94708.1"/>
    <property type="molecule type" value="Genomic_DNA"/>
</dbReference>
<evidence type="ECO:0000313" key="3">
    <source>
        <dbReference type="Proteomes" id="UP000183832"/>
    </source>
</evidence>
<keyword evidence="3" id="KW-1185">Reference proteome</keyword>
<sequence>MFNWQRETKASSTVKQQKKEGSRQTAKLLNIKGLHGKRLEIIHCRGTSAQPTHQILTKELHSKVDLRSHSKNN</sequence>
<protein>
    <submittedName>
        <fullName evidence="2">CLUMA_CG008208, isoform A</fullName>
    </submittedName>
</protein>
<reference evidence="2 3" key="1">
    <citation type="submission" date="2015-04" db="EMBL/GenBank/DDBJ databases">
        <authorList>
            <person name="Syromyatnikov M.Y."/>
            <person name="Popov V.N."/>
        </authorList>
    </citation>
    <scope>NUCLEOTIDE SEQUENCE [LARGE SCALE GENOMIC DNA]</scope>
</reference>
<evidence type="ECO:0000256" key="1">
    <source>
        <dbReference type="SAM" id="MobiDB-lite"/>
    </source>
</evidence>
<accession>A0A1J1I543</accession>
<organism evidence="2 3">
    <name type="scientific">Clunio marinus</name>
    <dbReference type="NCBI Taxonomy" id="568069"/>
    <lineage>
        <taxon>Eukaryota</taxon>
        <taxon>Metazoa</taxon>
        <taxon>Ecdysozoa</taxon>
        <taxon>Arthropoda</taxon>
        <taxon>Hexapoda</taxon>
        <taxon>Insecta</taxon>
        <taxon>Pterygota</taxon>
        <taxon>Neoptera</taxon>
        <taxon>Endopterygota</taxon>
        <taxon>Diptera</taxon>
        <taxon>Nematocera</taxon>
        <taxon>Chironomoidea</taxon>
        <taxon>Chironomidae</taxon>
        <taxon>Clunio</taxon>
    </lineage>
</organism>
<proteinExistence type="predicted"/>
<gene>
    <name evidence="2" type="ORF">CLUMA_CG008208</name>
</gene>
<name>A0A1J1I543_9DIPT</name>
<dbReference type="AlphaFoldDB" id="A0A1J1I543"/>
<feature type="region of interest" description="Disordered" evidence="1">
    <location>
        <begin position="1"/>
        <end position="25"/>
    </location>
</feature>
<feature type="region of interest" description="Disordered" evidence="1">
    <location>
        <begin position="53"/>
        <end position="73"/>
    </location>
</feature>
<evidence type="ECO:0000313" key="2">
    <source>
        <dbReference type="EMBL" id="CRK94708.1"/>
    </source>
</evidence>
<dbReference type="Proteomes" id="UP000183832">
    <property type="component" value="Unassembled WGS sequence"/>
</dbReference>
<feature type="compositionally biased region" description="Basic and acidic residues" evidence="1">
    <location>
        <begin position="56"/>
        <end position="73"/>
    </location>
</feature>